<dbReference type="KEGG" id="cput:CONPUDRAFT_159490"/>
<dbReference type="AlphaFoldDB" id="A0A5M3M8W2"/>
<proteinExistence type="predicted"/>
<keyword evidence="3" id="KW-1185">Reference proteome</keyword>
<dbReference type="EMBL" id="JH711589">
    <property type="protein sequence ID" value="EIW75366.1"/>
    <property type="molecule type" value="Genomic_DNA"/>
</dbReference>
<dbReference type="Proteomes" id="UP000053558">
    <property type="component" value="Unassembled WGS sequence"/>
</dbReference>
<sequence>MSSPLRPPHVVYPGRRSSLPQNDVHTSMASTYSYTRFVRLRVAVNRSGFVFVDVIPQDDGIWVSLRESDVTGPPRVGESLHAVDTSVEPGETLVQFILNRNAERRGIFGFTVNRRGLIVLDVSTQGSNVIVAVKRTPAFAHSRRETPDLDSGDSGDSGDDSDSDMPEFLRKRKALPAPSEPSASKRSKGEGARSHANCESPAHTCITKPGQILVFIDWILHIVSVVSKLQLIRHNEADAMLDADKEYYIGPSISGFSSRKAFEDEER</sequence>
<evidence type="ECO:0000313" key="3">
    <source>
        <dbReference type="Proteomes" id="UP000053558"/>
    </source>
</evidence>
<dbReference type="GeneID" id="19204103"/>
<organism evidence="2 3">
    <name type="scientific">Coniophora puteana (strain RWD-64-598)</name>
    <name type="common">Brown rot fungus</name>
    <dbReference type="NCBI Taxonomy" id="741705"/>
    <lineage>
        <taxon>Eukaryota</taxon>
        <taxon>Fungi</taxon>
        <taxon>Dikarya</taxon>
        <taxon>Basidiomycota</taxon>
        <taxon>Agaricomycotina</taxon>
        <taxon>Agaricomycetes</taxon>
        <taxon>Agaricomycetidae</taxon>
        <taxon>Boletales</taxon>
        <taxon>Coniophorineae</taxon>
        <taxon>Coniophoraceae</taxon>
        <taxon>Coniophora</taxon>
    </lineage>
</organism>
<gene>
    <name evidence="2" type="ORF">CONPUDRAFT_159490</name>
</gene>
<evidence type="ECO:0000313" key="2">
    <source>
        <dbReference type="EMBL" id="EIW75366.1"/>
    </source>
</evidence>
<accession>A0A5M3M8W2</accession>
<dbReference type="RefSeq" id="XP_007774751.1">
    <property type="nucleotide sequence ID" value="XM_007776561.1"/>
</dbReference>
<feature type="compositionally biased region" description="Acidic residues" evidence="1">
    <location>
        <begin position="148"/>
        <end position="165"/>
    </location>
</feature>
<protein>
    <submittedName>
        <fullName evidence="2">Uncharacterized protein</fullName>
    </submittedName>
</protein>
<evidence type="ECO:0000256" key="1">
    <source>
        <dbReference type="SAM" id="MobiDB-lite"/>
    </source>
</evidence>
<name>A0A5M3M8W2_CONPW</name>
<feature type="region of interest" description="Disordered" evidence="1">
    <location>
        <begin position="142"/>
        <end position="201"/>
    </location>
</feature>
<reference evidence="3" key="1">
    <citation type="journal article" date="2012" name="Science">
        <title>The Paleozoic origin of enzymatic lignin decomposition reconstructed from 31 fungal genomes.</title>
        <authorList>
            <person name="Floudas D."/>
            <person name="Binder M."/>
            <person name="Riley R."/>
            <person name="Barry K."/>
            <person name="Blanchette R.A."/>
            <person name="Henrissat B."/>
            <person name="Martinez A.T."/>
            <person name="Otillar R."/>
            <person name="Spatafora J.W."/>
            <person name="Yadav J.S."/>
            <person name="Aerts A."/>
            <person name="Benoit I."/>
            <person name="Boyd A."/>
            <person name="Carlson A."/>
            <person name="Copeland A."/>
            <person name="Coutinho P.M."/>
            <person name="de Vries R.P."/>
            <person name="Ferreira P."/>
            <person name="Findley K."/>
            <person name="Foster B."/>
            <person name="Gaskell J."/>
            <person name="Glotzer D."/>
            <person name="Gorecki P."/>
            <person name="Heitman J."/>
            <person name="Hesse C."/>
            <person name="Hori C."/>
            <person name="Igarashi K."/>
            <person name="Jurgens J.A."/>
            <person name="Kallen N."/>
            <person name="Kersten P."/>
            <person name="Kohler A."/>
            <person name="Kuees U."/>
            <person name="Kumar T.K.A."/>
            <person name="Kuo A."/>
            <person name="LaButti K."/>
            <person name="Larrondo L.F."/>
            <person name="Lindquist E."/>
            <person name="Ling A."/>
            <person name="Lombard V."/>
            <person name="Lucas S."/>
            <person name="Lundell T."/>
            <person name="Martin R."/>
            <person name="McLaughlin D.J."/>
            <person name="Morgenstern I."/>
            <person name="Morin E."/>
            <person name="Murat C."/>
            <person name="Nagy L.G."/>
            <person name="Nolan M."/>
            <person name="Ohm R.A."/>
            <person name="Patyshakuliyeva A."/>
            <person name="Rokas A."/>
            <person name="Ruiz-Duenas F.J."/>
            <person name="Sabat G."/>
            <person name="Salamov A."/>
            <person name="Samejima M."/>
            <person name="Schmutz J."/>
            <person name="Slot J.C."/>
            <person name="St John F."/>
            <person name="Stenlid J."/>
            <person name="Sun H."/>
            <person name="Sun S."/>
            <person name="Syed K."/>
            <person name="Tsang A."/>
            <person name="Wiebenga A."/>
            <person name="Young D."/>
            <person name="Pisabarro A."/>
            <person name="Eastwood D.C."/>
            <person name="Martin F."/>
            <person name="Cullen D."/>
            <person name="Grigoriev I.V."/>
            <person name="Hibbett D.S."/>
        </authorList>
    </citation>
    <scope>NUCLEOTIDE SEQUENCE [LARGE SCALE GENOMIC DNA]</scope>
    <source>
        <strain evidence="3">RWD-64-598 SS2</strain>
    </source>
</reference>
<comment type="caution">
    <text evidence="2">The sequence shown here is derived from an EMBL/GenBank/DDBJ whole genome shotgun (WGS) entry which is preliminary data.</text>
</comment>